<reference evidence="2 3" key="1">
    <citation type="journal article" date="2012" name="Proc. Natl. Acad. Sci. U.S.A.">
        <title>Genome streamlining and chemical defense in a coral reef symbiosis.</title>
        <authorList>
            <person name="Kwan J.C."/>
            <person name="Donia M.S."/>
            <person name="Han A.W."/>
            <person name="Hirose E."/>
            <person name="Haygood M.G."/>
            <person name="Schmidt E.W."/>
        </authorList>
    </citation>
    <scope>NUCLEOTIDE SEQUENCE [LARGE SCALE GENOMIC DNA]</scope>
    <source>
        <strain evidence="2 3">L2</strain>
    </source>
</reference>
<dbReference type="EMBL" id="CP003539">
    <property type="protein sequence ID" value="AFX98399.1"/>
    <property type="molecule type" value="Genomic_DNA"/>
</dbReference>
<keyword evidence="1" id="KW-0472">Membrane</keyword>
<keyword evidence="1" id="KW-0812">Transmembrane</keyword>
<evidence type="ECO:0000313" key="2">
    <source>
        <dbReference type="EMBL" id="AFX98399.1"/>
    </source>
</evidence>
<accession>K7YP96</accession>
<name>K7YP96_9PROT</name>
<evidence type="ECO:0000256" key="1">
    <source>
        <dbReference type="SAM" id="Phobius"/>
    </source>
</evidence>
<keyword evidence="3" id="KW-1185">Reference proteome</keyword>
<evidence type="ECO:0000313" key="3">
    <source>
        <dbReference type="Proteomes" id="UP000010077"/>
    </source>
</evidence>
<protein>
    <submittedName>
        <fullName evidence="2">Uncharacterized protein</fullName>
    </submittedName>
</protein>
<proteinExistence type="predicted"/>
<sequence length="37" mass="4652">MFNLTFINYLRNYYLALHKSFKLFFILNIFDFLLKTQ</sequence>
<keyword evidence="1" id="KW-1133">Transmembrane helix</keyword>
<dbReference type="HOGENOM" id="CLU_3341653_0_0_5"/>
<organism evidence="2 3">
    <name type="scientific">Candidatus Endolissoclinum faulkneri L2</name>
    <dbReference type="NCBI Taxonomy" id="1193729"/>
    <lineage>
        <taxon>Bacteria</taxon>
        <taxon>Pseudomonadati</taxon>
        <taxon>Pseudomonadota</taxon>
        <taxon>Alphaproteobacteria</taxon>
        <taxon>Rhodospirillales</taxon>
        <taxon>Rhodospirillaceae</taxon>
        <taxon>Candidatus Endolissoclinum</taxon>
    </lineage>
</organism>
<dbReference type="AlphaFoldDB" id="K7YP96"/>
<gene>
    <name evidence="2" type="ORF">A1OE_197</name>
</gene>
<dbReference type="KEGG" id="thal:A1OE_197"/>
<dbReference type="Proteomes" id="UP000010077">
    <property type="component" value="Chromosome"/>
</dbReference>
<feature type="transmembrane region" description="Helical" evidence="1">
    <location>
        <begin position="12"/>
        <end position="34"/>
    </location>
</feature>